<gene>
    <name evidence="2" type="ORF">N825_20295</name>
</gene>
<evidence type="ECO:0000313" key="2">
    <source>
        <dbReference type="EMBL" id="EWY42236.1"/>
    </source>
</evidence>
<dbReference type="PROSITE" id="PS50943">
    <property type="entry name" value="HTH_CROC1"/>
    <property type="match status" value="1"/>
</dbReference>
<keyword evidence="3" id="KW-1185">Reference proteome</keyword>
<accession>W9HBY9</accession>
<dbReference type="RefSeq" id="WP_063833616.1">
    <property type="nucleotide sequence ID" value="NZ_AVFL01000002.1"/>
</dbReference>
<dbReference type="SMART" id="SM00530">
    <property type="entry name" value="HTH_XRE"/>
    <property type="match status" value="1"/>
</dbReference>
<dbReference type="STRING" id="1385369.N825_20295"/>
<sequence length="178" mass="19358">MIRKPKNVANEIDAHVGARLRLRRLLLGISQEKLGDALGLTFQQIQKYERGANRVGASRLFDLSKVLDVPVAYFFDAMPDETAAVMSGRLPGGAGALGDAPLDADVLLSRETTDLVRAYYSIEDSEVRRRALEFLRTVSESASLRRPGKPADPEPIAEAMVIAGEEQPAGDGKLPEEV</sequence>
<dbReference type="Pfam" id="PF01381">
    <property type="entry name" value="HTH_3"/>
    <property type="match status" value="1"/>
</dbReference>
<comment type="caution">
    <text evidence="2">The sequence shown here is derived from an EMBL/GenBank/DDBJ whole genome shotgun (WGS) entry which is preliminary data.</text>
</comment>
<dbReference type="AlphaFoldDB" id="W9HBY9"/>
<feature type="domain" description="HTH cro/C1-type" evidence="1">
    <location>
        <begin position="20"/>
        <end position="74"/>
    </location>
</feature>
<proteinExistence type="predicted"/>
<dbReference type="OrthoDB" id="9797172at2"/>
<dbReference type="GO" id="GO:0003677">
    <property type="term" value="F:DNA binding"/>
    <property type="evidence" value="ECO:0007669"/>
    <property type="project" value="InterPro"/>
</dbReference>
<dbReference type="CDD" id="cd00093">
    <property type="entry name" value="HTH_XRE"/>
    <property type="match status" value="1"/>
</dbReference>
<dbReference type="InterPro" id="IPR001387">
    <property type="entry name" value="Cro/C1-type_HTH"/>
</dbReference>
<evidence type="ECO:0000313" key="3">
    <source>
        <dbReference type="Proteomes" id="UP000019486"/>
    </source>
</evidence>
<dbReference type="InterPro" id="IPR010982">
    <property type="entry name" value="Lambda_DNA-bd_dom_sf"/>
</dbReference>
<evidence type="ECO:0000259" key="1">
    <source>
        <dbReference type="PROSITE" id="PS50943"/>
    </source>
</evidence>
<dbReference type="Gene3D" id="1.10.260.40">
    <property type="entry name" value="lambda repressor-like DNA-binding domains"/>
    <property type="match status" value="1"/>
</dbReference>
<reference evidence="2 3" key="1">
    <citation type="submission" date="2013-08" db="EMBL/GenBank/DDBJ databases">
        <title>The genome sequence of Skermanella stibiiresistens.</title>
        <authorList>
            <person name="Zhu W."/>
            <person name="Wang G."/>
        </authorList>
    </citation>
    <scope>NUCLEOTIDE SEQUENCE [LARGE SCALE GENOMIC DNA]</scope>
    <source>
        <strain evidence="2 3">SB22</strain>
    </source>
</reference>
<organism evidence="2 3">
    <name type="scientific">Skermanella stibiiresistens SB22</name>
    <dbReference type="NCBI Taxonomy" id="1385369"/>
    <lineage>
        <taxon>Bacteria</taxon>
        <taxon>Pseudomonadati</taxon>
        <taxon>Pseudomonadota</taxon>
        <taxon>Alphaproteobacteria</taxon>
        <taxon>Rhodospirillales</taxon>
        <taxon>Azospirillaceae</taxon>
        <taxon>Skermanella</taxon>
    </lineage>
</organism>
<protein>
    <submittedName>
        <fullName evidence="2">Transcriptional regulator</fullName>
    </submittedName>
</protein>
<dbReference type="SUPFAM" id="SSF47413">
    <property type="entry name" value="lambda repressor-like DNA-binding domains"/>
    <property type="match status" value="1"/>
</dbReference>
<dbReference type="EMBL" id="AVFL01000002">
    <property type="protein sequence ID" value="EWY42236.1"/>
    <property type="molecule type" value="Genomic_DNA"/>
</dbReference>
<dbReference type="Proteomes" id="UP000019486">
    <property type="component" value="Unassembled WGS sequence"/>
</dbReference>
<name>W9HBY9_9PROT</name>